<name>A0A5C8KNU9_9GAMM</name>
<dbReference type="AlphaFoldDB" id="A0A5C8KNU9"/>
<dbReference type="GO" id="GO:0005829">
    <property type="term" value="C:cytosol"/>
    <property type="evidence" value="ECO:0007669"/>
    <property type="project" value="TreeGrafter"/>
</dbReference>
<dbReference type="InterPro" id="IPR011342">
    <property type="entry name" value="Shikimate_DH"/>
</dbReference>
<dbReference type="EC" id="1.1.1.25" evidence="2 8"/>
<evidence type="ECO:0000256" key="6">
    <source>
        <dbReference type="ARBA" id="ARBA00023141"/>
    </source>
</evidence>
<feature type="binding site" evidence="8">
    <location>
        <position position="62"/>
    </location>
    <ligand>
        <name>shikimate</name>
        <dbReference type="ChEBI" id="CHEBI:36208"/>
    </ligand>
</feature>
<evidence type="ECO:0000256" key="5">
    <source>
        <dbReference type="ARBA" id="ARBA00023002"/>
    </source>
</evidence>
<dbReference type="Proteomes" id="UP000321248">
    <property type="component" value="Unassembled WGS sequence"/>
</dbReference>
<evidence type="ECO:0000259" key="11">
    <source>
        <dbReference type="Pfam" id="PF18317"/>
    </source>
</evidence>
<dbReference type="RefSeq" id="WP_147891707.1">
    <property type="nucleotide sequence ID" value="NZ_VRTS01000005.1"/>
</dbReference>
<evidence type="ECO:0000256" key="8">
    <source>
        <dbReference type="HAMAP-Rule" id="MF_00222"/>
    </source>
</evidence>
<feature type="domain" description="Quinate/shikimate 5-dehydrogenase/glutamyl-tRNA reductase" evidence="9">
    <location>
        <begin position="117"/>
        <end position="193"/>
    </location>
</feature>
<gene>
    <name evidence="8 12" type="primary">aroE</name>
    <name evidence="12" type="ORF">FU658_08605</name>
</gene>
<feature type="binding site" evidence="8">
    <location>
        <position position="240"/>
    </location>
    <ligand>
        <name>NADP(+)</name>
        <dbReference type="ChEBI" id="CHEBI:58349"/>
    </ligand>
</feature>
<dbReference type="NCBIfam" id="TIGR00507">
    <property type="entry name" value="aroE"/>
    <property type="match status" value="1"/>
</dbReference>
<keyword evidence="6 8" id="KW-0057">Aromatic amino acid biosynthesis</keyword>
<dbReference type="Gene3D" id="3.40.50.720">
    <property type="entry name" value="NAD(P)-binding Rossmann-like Domain"/>
    <property type="match status" value="1"/>
</dbReference>
<accession>A0A5C8KNU9</accession>
<dbReference type="Pfam" id="PF18317">
    <property type="entry name" value="SDH_C"/>
    <property type="match status" value="1"/>
</dbReference>
<dbReference type="EMBL" id="VRTS01000005">
    <property type="protein sequence ID" value="TXK62288.1"/>
    <property type="molecule type" value="Genomic_DNA"/>
</dbReference>
<organism evidence="12 13">
    <name type="scientific">Alkalisalibacterium limincola</name>
    <dbReference type="NCBI Taxonomy" id="2699169"/>
    <lineage>
        <taxon>Bacteria</taxon>
        <taxon>Pseudomonadati</taxon>
        <taxon>Pseudomonadota</taxon>
        <taxon>Gammaproteobacteria</taxon>
        <taxon>Lysobacterales</taxon>
        <taxon>Lysobacteraceae</taxon>
        <taxon>Alkalisalibacterium</taxon>
    </lineage>
</organism>
<dbReference type="PANTHER" id="PTHR21089:SF1">
    <property type="entry name" value="BIFUNCTIONAL 3-DEHYDROQUINATE DEHYDRATASE_SHIKIMATE DEHYDROGENASE, CHLOROPLASTIC"/>
    <property type="match status" value="1"/>
</dbReference>
<dbReference type="OrthoDB" id="9776868at2"/>
<feature type="binding site" evidence="8">
    <location>
        <position position="102"/>
    </location>
    <ligand>
        <name>shikimate</name>
        <dbReference type="ChEBI" id="CHEBI:36208"/>
    </ligand>
</feature>
<feature type="binding site" evidence="8">
    <location>
        <position position="87"/>
    </location>
    <ligand>
        <name>shikimate</name>
        <dbReference type="ChEBI" id="CHEBI:36208"/>
    </ligand>
</feature>
<feature type="binding site" evidence="8">
    <location>
        <position position="218"/>
    </location>
    <ligand>
        <name>shikimate</name>
        <dbReference type="ChEBI" id="CHEBI:36208"/>
    </ligand>
</feature>
<dbReference type="GO" id="GO:0009423">
    <property type="term" value="P:chorismate biosynthetic process"/>
    <property type="evidence" value="ECO:0007669"/>
    <property type="project" value="UniProtKB-UniRule"/>
</dbReference>
<dbReference type="UniPathway" id="UPA00053">
    <property type="reaction ID" value="UER00087"/>
</dbReference>
<keyword evidence="4 8" id="KW-0521">NADP</keyword>
<feature type="domain" description="Shikimate dehydrogenase substrate binding N-terminal" evidence="10">
    <location>
        <begin position="7"/>
        <end position="89"/>
    </location>
</feature>
<comment type="caution">
    <text evidence="12">The sequence shown here is derived from an EMBL/GenBank/DDBJ whole genome shotgun (WGS) entry which is preliminary data.</text>
</comment>
<evidence type="ECO:0000313" key="13">
    <source>
        <dbReference type="Proteomes" id="UP000321248"/>
    </source>
</evidence>
<keyword evidence="5 8" id="KW-0560">Oxidoreductase</keyword>
<feature type="binding site" evidence="8">
    <location>
        <position position="216"/>
    </location>
    <ligand>
        <name>NADP(+)</name>
        <dbReference type="ChEBI" id="CHEBI:58349"/>
    </ligand>
</feature>
<sequence>MPRKFAVFGHPASHSLSPRIHAAFAAQFDQTLQYDIIDAAPEQLADALERFAAEGGVGANITVPHKVAAFELCAEVTDRARRSGAANVLTRVGDGWHGDNTDGTGLVRDLTGRRRLDLRGRHVLLLGAGGAARGVAVSMLDAGVRRITIVNRTPANADALVDTLAAPDHVGSRYWKDMRDIGDFELIINTTSAGRSGEMLDLPSSLVNTLTTAVDISYGEVSIGFLSWARAAGCRHAFDGLGMLVEQAALAYEHWHGKRPDTDEVFADLQSHSVEFASGD</sequence>
<dbReference type="GO" id="GO:0050661">
    <property type="term" value="F:NADP binding"/>
    <property type="evidence" value="ECO:0007669"/>
    <property type="project" value="InterPro"/>
</dbReference>
<dbReference type="Pfam" id="PF01488">
    <property type="entry name" value="Shikimate_DH"/>
    <property type="match status" value="1"/>
</dbReference>
<dbReference type="InterPro" id="IPR041121">
    <property type="entry name" value="SDH_C"/>
</dbReference>
<comment type="function">
    <text evidence="8">Involved in the biosynthesis of the chorismate, which leads to the biosynthesis of aromatic amino acids. Catalyzes the reversible NADPH linked reduction of 3-dehydroshikimate (DHSA) to yield shikimate (SA).</text>
</comment>
<evidence type="ECO:0000256" key="7">
    <source>
        <dbReference type="ARBA" id="ARBA00049442"/>
    </source>
</evidence>
<feature type="binding site" evidence="8">
    <location>
        <begin position="127"/>
        <end position="131"/>
    </location>
    <ligand>
        <name>NADP(+)</name>
        <dbReference type="ChEBI" id="CHEBI:58349"/>
    </ligand>
</feature>
<dbReference type="Pfam" id="PF08501">
    <property type="entry name" value="Shikimate_dh_N"/>
    <property type="match status" value="1"/>
</dbReference>
<feature type="binding site" evidence="8">
    <location>
        <position position="247"/>
    </location>
    <ligand>
        <name>shikimate</name>
        <dbReference type="ChEBI" id="CHEBI:36208"/>
    </ligand>
</feature>
<keyword evidence="3 8" id="KW-0028">Amino-acid biosynthesis</keyword>
<feature type="binding site" evidence="8">
    <location>
        <begin position="15"/>
        <end position="17"/>
    </location>
    <ligand>
        <name>shikimate</name>
        <dbReference type="ChEBI" id="CHEBI:36208"/>
    </ligand>
</feature>
<comment type="catalytic activity">
    <reaction evidence="7 8">
        <text>shikimate + NADP(+) = 3-dehydroshikimate + NADPH + H(+)</text>
        <dbReference type="Rhea" id="RHEA:17737"/>
        <dbReference type="ChEBI" id="CHEBI:15378"/>
        <dbReference type="ChEBI" id="CHEBI:16630"/>
        <dbReference type="ChEBI" id="CHEBI:36208"/>
        <dbReference type="ChEBI" id="CHEBI:57783"/>
        <dbReference type="ChEBI" id="CHEBI:58349"/>
        <dbReference type="EC" id="1.1.1.25"/>
    </reaction>
</comment>
<comment type="caution">
    <text evidence="8">Lacks conserved residue(s) required for the propagation of feature annotation.</text>
</comment>
<dbReference type="Gene3D" id="3.40.50.10860">
    <property type="entry name" value="Leucine Dehydrogenase, chain A, domain 1"/>
    <property type="match status" value="1"/>
</dbReference>
<dbReference type="GO" id="GO:0004764">
    <property type="term" value="F:shikimate 3-dehydrogenase (NADP+) activity"/>
    <property type="evidence" value="ECO:0007669"/>
    <property type="project" value="UniProtKB-UniRule"/>
</dbReference>
<feature type="domain" description="SDH C-terminal" evidence="11">
    <location>
        <begin position="240"/>
        <end position="264"/>
    </location>
</feature>
<evidence type="ECO:0000259" key="10">
    <source>
        <dbReference type="Pfam" id="PF08501"/>
    </source>
</evidence>
<comment type="subunit">
    <text evidence="8">Homodimer.</text>
</comment>
<evidence type="ECO:0000256" key="3">
    <source>
        <dbReference type="ARBA" id="ARBA00022605"/>
    </source>
</evidence>
<dbReference type="GO" id="GO:0009073">
    <property type="term" value="P:aromatic amino acid family biosynthetic process"/>
    <property type="evidence" value="ECO:0007669"/>
    <property type="project" value="UniProtKB-KW"/>
</dbReference>
<proteinExistence type="inferred from homology"/>
<feature type="active site" description="Proton acceptor" evidence="8">
    <location>
        <position position="66"/>
    </location>
</feature>
<protein>
    <recommendedName>
        <fullName evidence="2 8">Shikimate dehydrogenase (NADP(+))</fullName>
        <shortName evidence="8">SDH</shortName>
        <ecNumber evidence="2 8">1.1.1.25</ecNumber>
    </recommendedName>
</protein>
<reference evidence="12 13" key="1">
    <citation type="submission" date="2019-08" db="EMBL/GenBank/DDBJ databases">
        <authorList>
            <person name="Karlyshev A.V."/>
        </authorList>
    </citation>
    <scope>NUCLEOTIDE SEQUENCE [LARGE SCALE GENOMIC DNA]</scope>
    <source>
        <strain evidence="12 13">Alg18-2.2</strain>
    </source>
</reference>
<dbReference type="InterPro" id="IPR046346">
    <property type="entry name" value="Aminoacid_DH-like_N_sf"/>
</dbReference>
<evidence type="ECO:0000256" key="4">
    <source>
        <dbReference type="ARBA" id="ARBA00022857"/>
    </source>
</evidence>
<comment type="similarity">
    <text evidence="8">Belongs to the shikimate dehydrogenase family.</text>
</comment>
<feature type="binding site" evidence="8">
    <location>
        <position position="78"/>
    </location>
    <ligand>
        <name>NADP(+)</name>
        <dbReference type="ChEBI" id="CHEBI:58349"/>
    </ligand>
</feature>
<dbReference type="NCBIfam" id="NF001310">
    <property type="entry name" value="PRK00258.1-2"/>
    <property type="match status" value="1"/>
</dbReference>
<dbReference type="SUPFAM" id="SSF51735">
    <property type="entry name" value="NAD(P)-binding Rossmann-fold domains"/>
    <property type="match status" value="1"/>
</dbReference>
<dbReference type="InterPro" id="IPR022893">
    <property type="entry name" value="Shikimate_DH_fam"/>
</dbReference>
<comment type="pathway">
    <text evidence="1 8">Metabolic intermediate biosynthesis; chorismate biosynthesis; chorismate from D-erythrose 4-phosphate and phosphoenolpyruvate: step 4/7.</text>
</comment>
<evidence type="ECO:0000256" key="2">
    <source>
        <dbReference type="ARBA" id="ARBA00012962"/>
    </source>
</evidence>
<dbReference type="InterPro" id="IPR013708">
    <property type="entry name" value="Shikimate_DH-bd_N"/>
</dbReference>
<dbReference type="PANTHER" id="PTHR21089">
    <property type="entry name" value="SHIKIMATE DEHYDROGENASE"/>
    <property type="match status" value="1"/>
</dbReference>
<evidence type="ECO:0000259" key="9">
    <source>
        <dbReference type="Pfam" id="PF01488"/>
    </source>
</evidence>
<dbReference type="InterPro" id="IPR036291">
    <property type="entry name" value="NAD(P)-bd_dom_sf"/>
</dbReference>
<dbReference type="HAMAP" id="MF_00222">
    <property type="entry name" value="Shikimate_DH_AroE"/>
    <property type="match status" value="1"/>
</dbReference>
<keyword evidence="13" id="KW-1185">Reference proteome</keyword>
<dbReference type="GO" id="GO:0008652">
    <property type="term" value="P:amino acid biosynthetic process"/>
    <property type="evidence" value="ECO:0007669"/>
    <property type="project" value="UniProtKB-KW"/>
</dbReference>
<dbReference type="GO" id="GO:0019632">
    <property type="term" value="P:shikimate metabolic process"/>
    <property type="evidence" value="ECO:0007669"/>
    <property type="project" value="InterPro"/>
</dbReference>
<dbReference type="SUPFAM" id="SSF53223">
    <property type="entry name" value="Aminoacid dehydrogenase-like, N-terminal domain"/>
    <property type="match status" value="1"/>
</dbReference>
<dbReference type="InterPro" id="IPR006151">
    <property type="entry name" value="Shikm_DH/Glu-tRNA_Rdtase"/>
</dbReference>
<evidence type="ECO:0000313" key="12">
    <source>
        <dbReference type="EMBL" id="TXK62288.1"/>
    </source>
</evidence>
<evidence type="ECO:0000256" key="1">
    <source>
        <dbReference type="ARBA" id="ARBA00004871"/>
    </source>
</evidence>